<dbReference type="PRINTS" id="PR00182">
    <property type="entry name" value="ECOLNEIPORIN"/>
</dbReference>
<evidence type="ECO:0000256" key="11">
    <source>
        <dbReference type="SAM" id="SignalP"/>
    </source>
</evidence>
<proteinExistence type="predicted"/>
<keyword evidence="8" id="KW-0626">Porin</keyword>
<sequence length="391" mass="40373">MKKILALATFGMAVPYAYAQGSVTLYGVLDEGVMYLSNSGGATGGKKISLDSTNGINGSRWGFKGSEDLGDGLQAIFTLEGGINLNNGQSAQGGTFLGRQAFVGLSSSKLGSVTLGRQYDSIAYFLQPLTSQGPQAGSAAFLHPGDLDNTGNSLRVNNSVSFMSRNYGGFTFGGEYSVGGVAGNTTANSGYSAGVAYSTGAFSFGAAYAYFKNPTSATAGSGFFTDNANGSSQLAYSLNKGYVSATAYQVIGAGAGYTIGSLSLATSYTNIQYGNLGAGFSGATARFNNVDVTAKYMVTPALAVMAAYDYLNGTGVTKTNGETVGNQHYNQVSVMGDYFLSKRTDVYLEGAWQRASGASSTGATAVANIGNLGDSTNNHQFVVRAALRHRF</sequence>
<evidence type="ECO:0000259" key="12">
    <source>
        <dbReference type="Pfam" id="PF13609"/>
    </source>
</evidence>
<comment type="caution">
    <text evidence="13">The sequence shown here is derived from an EMBL/GenBank/DDBJ whole genome shotgun (WGS) entry which is preliminary data.</text>
</comment>
<keyword evidence="3" id="KW-0813">Transport</keyword>
<evidence type="ECO:0000313" key="14">
    <source>
        <dbReference type="Proteomes" id="UP001596103"/>
    </source>
</evidence>
<dbReference type="PRINTS" id="PR00184">
    <property type="entry name" value="NEISSPPORIN"/>
</dbReference>
<dbReference type="PANTHER" id="PTHR34501:SF9">
    <property type="entry name" value="MAJOR OUTER MEMBRANE PROTEIN P.IA"/>
    <property type="match status" value="1"/>
</dbReference>
<evidence type="ECO:0000256" key="4">
    <source>
        <dbReference type="ARBA" id="ARBA00022452"/>
    </source>
</evidence>
<keyword evidence="7" id="KW-0406">Ion transport</keyword>
<dbReference type="Pfam" id="PF13609">
    <property type="entry name" value="Porin_4"/>
    <property type="match status" value="1"/>
</dbReference>
<dbReference type="InterPro" id="IPR001702">
    <property type="entry name" value="Porin_Gram-ve"/>
</dbReference>
<evidence type="ECO:0000256" key="2">
    <source>
        <dbReference type="ARBA" id="ARBA00011233"/>
    </source>
</evidence>
<dbReference type="RefSeq" id="WP_377713634.1">
    <property type="nucleotide sequence ID" value="NZ_JBHSMP010000025.1"/>
</dbReference>
<evidence type="ECO:0000256" key="7">
    <source>
        <dbReference type="ARBA" id="ARBA00023065"/>
    </source>
</evidence>
<evidence type="ECO:0000256" key="5">
    <source>
        <dbReference type="ARBA" id="ARBA00022692"/>
    </source>
</evidence>
<dbReference type="InterPro" id="IPR050298">
    <property type="entry name" value="Gram-neg_bact_OMP"/>
</dbReference>
<dbReference type="Gene3D" id="2.40.160.10">
    <property type="entry name" value="Porin"/>
    <property type="match status" value="1"/>
</dbReference>
<evidence type="ECO:0000256" key="1">
    <source>
        <dbReference type="ARBA" id="ARBA00004571"/>
    </source>
</evidence>
<evidence type="ECO:0000256" key="3">
    <source>
        <dbReference type="ARBA" id="ARBA00022448"/>
    </source>
</evidence>
<protein>
    <submittedName>
        <fullName evidence="13">Porin</fullName>
    </submittedName>
</protein>
<evidence type="ECO:0000256" key="10">
    <source>
        <dbReference type="ARBA" id="ARBA00023237"/>
    </source>
</evidence>
<name>A0ABW0JDD9_9BURK</name>
<dbReference type="PANTHER" id="PTHR34501">
    <property type="entry name" value="PROTEIN YDDL-RELATED"/>
    <property type="match status" value="1"/>
</dbReference>
<dbReference type="InterPro" id="IPR002299">
    <property type="entry name" value="Porin_Neis"/>
</dbReference>
<evidence type="ECO:0000313" key="13">
    <source>
        <dbReference type="EMBL" id="MFC5430845.1"/>
    </source>
</evidence>
<feature type="signal peptide" evidence="11">
    <location>
        <begin position="1"/>
        <end position="19"/>
    </location>
</feature>
<dbReference type="Proteomes" id="UP001596103">
    <property type="component" value="Unassembled WGS sequence"/>
</dbReference>
<gene>
    <name evidence="13" type="ORF">ACFPTO_18885</name>
</gene>
<feature type="chain" id="PRO_5045378017" evidence="11">
    <location>
        <begin position="20"/>
        <end position="391"/>
    </location>
</feature>
<feature type="domain" description="Porin" evidence="12">
    <location>
        <begin position="13"/>
        <end position="357"/>
    </location>
</feature>
<organism evidence="13 14">
    <name type="scientific">Paraburkholderia denitrificans</name>
    <dbReference type="NCBI Taxonomy" id="694025"/>
    <lineage>
        <taxon>Bacteria</taxon>
        <taxon>Pseudomonadati</taxon>
        <taxon>Pseudomonadota</taxon>
        <taxon>Betaproteobacteria</taxon>
        <taxon>Burkholderiales</taxon>
        <taxon>Burkholderiaceae</taxon>
        <taxon>Paraburkholderia</taxon>
    </lineage>
</organism>
<keyword evidence="10" id="KW-0998">Cell outer membrane</keyword>
<evidence type="ECO:0000256" key="8">
    <source>
        <dbReference type="ARBA" id="ARBA00023114"/>
    </source>
</evidence>
<evidence type="ECO:0000256" key="9">
    <source>
        <dbReference type="ARBA" id="ARBA00023136"/>
    </source>
</evidence>
<dbReference type="InterPro" id="IPR033900">
    <property type="entry name" value="Gram_neg_porin_domain"/>
</dbReference>
<dbReference type="EMBL" id="JBHSMP010000025">
    <property type="protein sequence ID" value="MFC5430845.1"/>
    <property type="molecule type" value="Genomic_DNA"/>
</dbReference>
<dbReference type="CDD" id="cd00342">
    <property type="entry name" value="gram_neg_porins"/>
    <property type="match status" value="1"/>
</dbReference>
<reference evidence="14" key="1">
    <citation type="journal article" date="2019" name="Int. J. Syst. Evol. Microbiol.">
        <title>The Global Catalogue of Microorganisms (GCM) 10K type strain sequencing project: providing services to taxonomists for standard genome sequencing and annotation.</title>
        <authorList>
            <consortium name="The Broad Institute Genomics Platform"/>
            <consortium name="The Broad Institute Genome Sequencing Center for Infectious Disease"/>
            <person name="Wu L."/>
            <person name="Ma J."/>
        </authorList>
    </citation>
    <scope>NUCLEOTIDE SEQUENCE [LARGE SCALE GENOMIC DNA]</scope>
    <source>
        <strain evidence="14">CCUG 56042</strain>
    </source>
</reference>
<comment type="subunit">
    <text evidence="2">Homotrimer.</text>
</comment>
<dbReference type="InterPro" id="IPR023614">
    <property type="entry name" value="Porin_dom_sf"/>
</dbReference>
<keyword evidence="5" id="KW-0812">Transmembrane</keyword>
<keyword evidence="14" id="KW-1185">Reference proteome</keyword>
<keyword evidence="6 11" id="KW-0732">Signal</keyword>
<dbReference type="SUPFAM" id="SSF56935">
    <property type="entry name" value="Porins"/>
    <property type="match status" value="1"/>
</dbReference>
<accession>A0ABW0JDD9</accession>
<keyword evidence="4" id="KW-1134">Transmembrane beta strand</keyword>
<keyword evidence="9" id="KW-0472">Membrane</keyword>
<evidence type="ECO:0000256" key="6">
    <source>
        <dbReference type="ARBA" id="ARBA00022729"/>
    </source>
</evidence>
<comment type="subcellular location">
    <subcellularLocation>
        <location evidence="1">Cell outer membrane</location>
        <topology evidence="1">Multi-pass membrane protein</topology>
    </subcellularLocation>
</comment>